<feature type="transmembrane region" description="Helical" evidence="1">
    <location>
        <begin position="468"/>
        <end position="487"/>
    </location>
</feature>
<evidence type="ECO:0000313" key="3">
    <source>
        <dbReference type="Proteomes" id="UP001521931"/>
    </source>
</evidence>
<evidence type="ECO:0000313" key="2">
    <source>
        <dbReference type="EMBL" id="MCG7323084.1"/>
    </source>
</evidence>
<organism evidence="2 3">
    <name type="scientific">Arsenicicoccus bolidensis</name>
    <dbReference type="NCBI Taxonomy" id="229480"/>
    <lineage>
        <taxon>Bacteria</taxon>
        <taxon>Bacillati</taxon>
        <taxon>Actinomycetota</taxon>
        <taxon>Actinomycetes</taxon>
        <taxon>Micrococcales</taxon>
        <taxon>Intrasporangiaceae</taxon>
        <taxon>Arsenicicoccus</taxon>
    </lineage>
</organism>
<keyword evidence="1" id="KW-1133">Transmembrane helix</keyword>
<proteinExistence type="predicted"/>
<feature type="transmembrane region" description="Helical" evidence="1">
    <location>
        <begin position="150"/>
        <end position="173"/>
    </location>
</feature>
<feature type="transmembrane region" description="Helical" evidence="1">
    <location>
        <begin position="283"/>
        <end position="305"/>
    </location>
</feature>
<name>A0ABS9Q5C3_9MICO</name>
<dbReference type="RefSeq" id="WP_239265612.1">
    <property type="nucleotide sequence ID" value="NZ_JAKRCV010000057.1"/>
</dbReference>
<evidence type="ECO:0008006" key="4">
    <source>
        <dbReference type="Google" id="ProtNLM"/>
    </source>
</evidence>
<comment type="caution">
    <text evidence="2">The sequence shown here is derived from an EMBL/GenBank/DDBJ whole genome shotgun (WGS) entry which is preliminary data.</text>
</comment>
<sequence length="526" mass="55080">MPAPGTLAPTVVVRLVGACLVAVAVAQLVSPLRGYQHHHPVLVAAVVVLLLALLAGLRARRAAPPVPRLLGRPWRTALFAAVVTGLHAWAIRYPYGWDAGYLSGVARAMELGQPLDPQQALYLSHYPINLPVLDALRLAMAVHRVSGFPVAATTALISAVVTGVVVLVTGSLLARPIGSVNASATWAGTIASSVALVLVGLNPWMSVMYSDQLALVFPVLVVWLVVRWSTTRSRAGAIVVMVLAGLCVGVGGSVKATVLVVLVAVVLGLALCPRPPGRGTRDVAVAIVVLALTGVGATVVAPHVWRAASGAAPWMDGGREMPVERWLWVGLTPSRRSDGTVVNGTYNARIDVALRPLPTAEARRVSREGVTARVRELGPSGLVAWEVGKVRWNLSDGMFTAYGEGQDPRTAETEALSAPWWEVPARWLSAPGGGGHAGRGAATQALWVSTMLVAGVGCLTVRRARVDALTTSLALGVAGIVAFTALMEARPRYVLVYAPVLVLLAARTCPAATRSPAPQVVDAHLR</sequence>
<evidence type="ECO:0000256" key="1">
    <source>
        <dbReference type="SAM" id="Phobius"/>
    </source>
</evidence>
<feature type="transmembrane region" description="Helical" evidence="1">
    <location>
        <begin position="12"/>
        <end position="29"/>
    </location>
</feature>
<accession>A0ABS9Q5C3</accession>
<keyword evidence="1" id="KW-0812">Transmembrane</keyword>
<reference evidence="2 3" key="1">
    <citation type="submission" date="2022-02" db="EMBL/GenBank/DDBJ databases">
        <title>Uncovering new skin microbiome diversity through culturing and metagenomics.</title>
        <authorList>
            <person name="Conlan S."/>
            <person name="Deming C."/>
            <person name="Nisc Comparative Sequencing Program N."/>
            <person name="Segre J.A."/>
        </authorList>
    </citation>
    <scope>NUCLEOTIDE SEQUENCE [LARGE SCALE GENOMIC DNA]</scope>
    <source>
        <strain evidence="2 3">ACRQZ</strain>
    </source>
</reference>
<keyword evidence="3" id="KW-1185">Reference proteome</keyword>
<dbReference type="EMBL" id="JAKRCV010000057">
    <property type="protein sequence ID" value="MCG7323084.1"/>
    <property type="molecule type" value="Genomic_DNA"/>
</dbReference>
<feature type="transmembrane region" description="Helical" evidence="1">
    <location>
        <begin position="77"/>
        <end position="95"/>
    </location>
</feature>
<feature type="transmembrane region" description="Helical" evidence="1">
    <location>
        <begin position="207"/>
        <end position="226"/>
    </location>
</feature>
<feature type="transmembrane region" description="Helical" evidence="1">
    <location>
        <begin position="180"/>
        <end position="201"/>
    </location>
</feature>
<keyword evidence="1" id="KW-0472">Membrane</keyword>
<protein>
    <recommendedName>
        <fullName evidence="4">Glycosyltransferase RgtA/B/C/D-like domain-containing protein</fullName>
    </recommendedName>
</protein>
<dbReference type="Proteomes" id="UP001521931">
    <property type="component" value="Unassembled WGS sequence"/>
</dbReference>
<feature type="transmembrane region" description="Helical" evidence="1">
    <location>
        <begin position="41"/>
        <end position="57"/>
    </location>
</feature>
<feature type="transmembrane region" description="Helical" evidence="1">
    <location>
        <begin position="238"/>
        <end position="271"/>
    </location>
</feature>
<gene>
    <name evidence="2" type="ORF">MHL29_14455</name>
</gene>